<feature type="compositionally biased region" description="Basic and acidic residues" evidence="1">
    <location>
        <begin position="121"/>
        <end position="139"/>
    </location>
</feature>
<name>A0A7R9AC82_9CRUS</name>
<dbReference type="Pfam" id="PF16880">
    <property type="entry name" value="EHD_N"/>
    <property type="match status" value="1"/>
</dbReference>
<feature type="compositionally biased region" description="Acidic residues" evidence="1">
    <location>
        <begin position="140"/>
        <end position="162"/>
    </location>
</feature>
<evidence type="ECO:0000313" key="3">
    <source>
        <dbReference type="EMBL" id="CAD7251523.1"/>
    </source>
</evidence>
<reference evidence="3" key="1">
    <citation type="submission" date="2020-11" db="EMBL/GenBank/DDBJ databases">
        <authorList>
            <person name="Tran Van P."/>
        </authorList>
    </citation>
    <scope>NUCLEOTIDE SEQUENCE</scope>
</reference>
<protein>
    <recommendedName>
        <fullName evidence="2">EH domain-containing protein</fullName>
    </recommendedName>
</protein>
<proteinExistence type="predicted"/>
<dbReference type="InterPro" id="IPR051943">
    <property type="entry name" value="TRAFAC_Dynamin-like_GTPase"/>
</dbReference>
<evidence type="ECO:0000256" key="1">
    <source>
        <dbReference type="SAM" id="MobiDB-lite"/>
    </source>
</evidence>
<dbReference type="PANTHER" id="PTHR43681">
    <property type="entry name" value="TRANSMEMBRANE GTPASE FZO"/>
    <property type="match status" value="1"/>
</dbReference>
<dbReference type="Gene3D" id="3.40.50.300">
    <property type="entry name" value="P-loop containing nucleotide triphosphate hydrolases"/>
    <property type="match status" value="1"/>
</dbReference>
<feature type="region of interest" description="Disordered" evidence="1">
    <location>
        <begin position="731"/>
        <end position="751"/>
    </location>
</feature>
<dbReference type="InterPro" id="IPR027417">
    <property type="entry name" value="P-loop_NTPase"/>
</dbReference>
<dbReference type="OrthoDB" id="422720at2759"/>
<dbReference type="EMBL" id="LR903126">
    <property type="protein sequence ID" value="CAD7251523.1"/>
    <property type="molecule type" value="Genomic_DNA"/>
</dbReference>
<dbReference type="PANTHER" id="PTHR43681:SF1">
    <property type="entry name" value="SARCALUMENIN"/>
    <property type="match status" value="1"/>
</dbReference>
<dbReference type="EMBL" id="CAJPEV010003609">
    <property type="protein sequence ID" value="CAG0900142.1"/>
    <property type="molecule type" value="Genomic_DNA"/>
</dbReference>
<accession>A0A7R9AC82</accession>
<sequence length="751" mass="85341">MDVEWEEGGEEEVSPAGSHEEEMEKEEEALTATSEEEGNRQDEGEEAVVMEEDVKEEEGEGEEGRGDGEEVKEGEEKEGGEEEKEGGDEEKNVEAEEREAGEEENEKEEKEGEEKEEEKEEEKGEEKEGEEKGEEKEGEEKEEEKEGEEEEEKEVNEEEEKEETVKSGEESPEGHHDEGGESVEEEESSHSAETAIHKSDQEADKGGEDEHEHDPEEDSRETEGGAEEEDQSEEKEEGGEGNEEDVSGDDESGEEGKEDEEGEEEAEEHLRPKEMLEEFLAKEPDTKLDQATEKALKEFKRLYEIAIRPMETIYKYHDITTRHFGDSEIHAVPMVLLVGPWGTGKTSAIKYLIEGEDDFQSEFHIGASPKDDRFHVYLYGDDIRREGGTELNSNWVFASLQKFGMAFANRFHASRLPSRLLKKVIFVDTPGLLESRNGEGQHRLYPVNDVFQWFIDRADIVLAVFDPHHLEAGIEMEALFDQLKGREDQASELSPFLPSPPSPLQMCCLHGLIHYFASGVRILFNKANELSAAELSHSIATLMWNLSPLLGGNKPPRVYAVDLRDEEEGGYESERSKDNLALIESNEEDLAKDIIDIILNRVENKATQTRKHAIRVRNHSKLVNCYLRTYIRSKGFFSNRKKVANEIVDHPNDYRIYEGVSTLTNVSRYDLPDPDVYRAFFKLHDLWEFPKAEDTCTYFKGCPHDKLDLTIAYDLAEVVGKFKKEMAGVSMEPIPHGHHNQTHPASNSTKH</sequence>
<feature type="compositionally biased region" description="Acidic residues" evidence="1">
    <location>
        <begin position="1"/>
        <end position="13"/>
    </location>
</feature>
<feature type="compositionally biased region" description="Acidic residues" evidence="1">
    <location>
        <begin position="96"/>
        <end position="106"/>
    </location>
</feature>
<feature type="compositionally biased region" description="Polar residues" evidence="1">
    <location>
        <begin position="742"/>
        <end position="751"/>
    </location>
</feature>
<keyword evidence="4" id="KW-1185">Reference proteome</keyword>
<dbReference type="AlphaFoldDB" id="A0A7R9AC82"/>
<evidence type="ECO:0000259" key="2">
    <source>
        <dbReference type="Pfam" id="PF16880"/>
    </source>
</evidence>
<evidence type="ECO:0000313" key="4">
    <source>
        <dbReference type="Proteomes" id="UP000677054"/>
    </source>
</evidence>
<feature type="compositionally biased region" description="Basic and acidic residues" evidence="1">
    <location>
        <begin position="62"/>
        <end position="77"/>
    </location>
</feature>
<dbReference type="Gene3D" id="1.10.268.20">
    <property type="match status" value="1"/>
</dbReference>
<feature type="compositionally biased region" description="Acidic residues" evidence="1">
    <location>
        <begin position="43"/>
        <end position="61"/>
    </location>
</feature>
<dbReference type="Proteomes" id="UP000677054">
    <property type="component" value="Unassembled WGS sequence"/>
</dbReference>
<feature type="domain" description="EH" evidence="2">
    <location>
        <begin position="300"/>
        <end position="329"/>
    </location>
</feature>
<gene>
    <name evidence="3" type="ORF">DSTB1V02_LOCUS11289</name>
</gene>
<feature type="compositionally biased region" description="Acidic residues" evidence="1">
    <location>
        <begin position="78"/>
        <end position="88"/>
    </location>
</feature>
<dbReference type="SUPFAM" id="SSF52540">
    <property type="entry name" value="P-loop containing nucleoside triphosphate hydrolases"/>
    <property type="match status" value="1"/>
</dbReference>
<feature type="compositionally biased region" description="Acidic residues" evidence="1">
    <location>
        <begin position="215"/>
        <end position="267"/>
    </location>
</feature>
<organism evidence="3">
    <name type="scientific">Darwinula stevensoni</name>
    <dbReference type="NCBI Taxonomy" id="69355"/>
    <lineage>
        <taxon>Eukaryota</taxon>
        <taxon>Metazoa</taxon>
        <taxon>Ecdysozoa</taxon>
        <taxon>Arthropoda</taxon>
        <taxon>Crustacea</taxon>
        <taxon>Oligostraca</taxon>
        <taxon>Ostracoda</taxon>
        <taxon>Podocopa</taxon>
        <taxon>Podocopida</taxon>
        <taxon>Darwinulocopina</taxon>
        <taxon>Darwinuloidea</taxon>
        <taxon>Darwinulidae</taxon>
        <taxon>Darwinula</taxon>
    </lineage>
</organism>
<feature type="compositionally biased region" description="Basic and acidic residues" evidence="1">
    <location>
        <begin position="163"/>
        <end position="179"/>
    </location>
</feature>
<feature type="region of interest" description="Disordered" evidence="1">
    <location>
        <begin position="1"/>
        <end position="273"/>
    </location>
</feature>
<dbReference type="InterPro" id="IPR031692">
    <property type="entry name" value="EHD_N"/>
</dbReference>
<feature type="compositionally biased region" description="Basic and acidic residues" evidence="1">
    <location>
        <begin position="195"/>
        <end position="214"/>
    </location>
</feature>